<feature type="domain" description="PIN" evidence="1">
    <location>
        <begin position="5"/>
        <end position="54"/>
    </location>
</feature>
<gene>
    <name evidence="2" type="ORF">A45J_1093</name>
</gene>
<evidence type="ECO:0000259" key="1">
    <source>
        <dbReference type="Pfam" id="PF01850"/>
    </source>
</evidence>
<comment type="caution">
    <text evidence="2">The sequence shown here is derived from an EMBL/GenBank/DDBJ whole genome shotgun (WGS) entry which is preliminary data.</text>
</comment>
<dbReference type="AlphaFoldDB" id="A0A5J4KVW1"/>
<accession>A0A5J4KVW1</accession>
<dbReference type="SUPFAM" id="SSF88723">
    <property type="entry name" value="PIN domain-like"/>
    <property type="match status" value="1"/>
</dbReference>
<dbReference type="Pfam" id="PF01850">
    <property type="entry name" value="PIN"/>
    <property type="match status" value="1"/>
</dbReference>
<dbReference type="InterPro" id="IPR002716">
    <property type="entry name" value="PIN_dom"/>
</dbReference>
<reference evidence="2" key="1">
    <citation type="submission" date="2019-10" db="EMBL/GenBank/DDBJ databases">
        <title>Metagenomic sequencing of thiosulfate-disproportionating enrichment culture.</title>
        <authorList>
            <person name="Umezawa K."/>
            <person name="Kojima H."/>
            <person name="Fukui M."/>
        </authorList>
    </citation>
    <scope>NUCLEOTIDE SEQUENCE</scope>
    <source>
        <strain evidence="2">45J</strain>
    </source>
</reference>
<protein>
    <recommendedName>
        <fullName evidence="1">PIN domain-containing protein</fullName>
    </recommendedName>
</protein>
<dbReference type="CDD" id="cd09874">
    <property type="entry name" value="PIN_MT3492-like"/>
    <property type="match status" value="1"/>
</dbReference>
<proteinExistence type="predicted"/>
<dbReference type="InterPro" id="IPR029060">
    <property type="entry name" value="PIN-like_dom_sf"/>
</dbReference>
<sequence length="79" mass="8960">MSSLFVDTSSLVKFYYPEPDSDRIETLLLGAEHIYITNLTIVEIASALARKVRTGNIKKSKRLSYGTPFSMTFRQAKSR</sequence>
<evidence type="ECO:0000313" key="2">
    <source>
        <dbReference type="EMBL" id="GER93354.1"/>
    </source>
</evidence>
<dbReference type="EMBL" id="BLAB01000001">
    <property type="protein sequence ID" value="GER93354.1"/>
    <property type="molecule type" value="Genomic_DNA"/>
</dbReference>
<organism evidence="2">
    <name type="scientific">hot springs metagenome</name>
    <dbReference type="NCBI Taxonomy" id="433727"/>
    <lineage>
        <taxon>unclassified sequences</taxon>
        <taxon>metagenomes</taxon>
        <taxon>ecological metagenomes</taxon>
    </lineage>
</organism>
<name>A0A5J4KVW1_9ZZZZ</name>
<dbReference type="Gene3D" id="3.40.50.1010">
    <property type="entry name" value="5'-nuclease"/>
    <property type="match status" value="1"/>
</dbReference>